<dbReference type="AlphaFoldDB" id="A0AAV3XLR6"/>
<evidence type="ECO:0000313" key="3">
    <source>
        <dbReference type="Proteomes" id="UP001050975"/>
    </source>
</evidence>
<dbReference type="EMBL" id="BLAY01000264">
    <property type="protein sequence ID" value="GET43877.1"/>
    <property type="molecule type" value="Genomic_DNA"/>
</dbReference>
<dbReference type="RefSeq" id="WP_226593130.1">
    <property type="nucleotide sequence ID" value="NZ_BLAY01000264.1"/>
</dbReference>
<gene>
    <name evidence="2" type="ORF">MiSe_87030</name>
</gene>
<keyword evidence="3" id="KW-1185">Reference proteome</keyword>
<dbReference type="Pfam" id="PF06114">
    <property type="entry name" value="Peptidase_M78"/>
    <property type="match status" value="1"/>
</dbReference>
<accession>A0AAV3XLR6</accession>
<dbReference type="InterPro" id="IPR010359">
    <property type="entry name" value="IrrE_HExxH"/>
</dbReference>
<protein>
    <recommendedName>
        <fullName evidence="1">IrrE N-terminal-like domain-containing protein</fullName>
    </recommendedName>
</protein>
<comment type="caution">
    <text evidence="2">The sequence shown here is derived from an EMBL/GenBank/DDBJ whole genome shotgun (WGS) entry which is preliminary data.</text>
</comment>
<sequence length="298" mass="34075">MTNKITYFNTKREKQILAQKAMHKSIEVRTQTGFDLKSPICIYGLCDQLNVRVKFVEISSMEGMYCKEEKPLILLSALRPFPRRTFTCAHELGHHVFGHGLKVDELIEESEKSKAFNSDEFLVDSFASFLLMLTLGVRKAFVERGWDVACATPIQFFTLACNFGVGYETLINHMTYALKMIDRTKASSLLKVKPKNIRQQILGYPSSEPLIIADEHWSIPTIDAEVGSQLLLPNTAEAANQIITFQQEHPNGRVFRANRPGIVRVYCRDTNWAVFVRVSRHQFVGLSQYRHLEEAEDE</sequence>
<dbReference type="Proteomes" id="UP001050975">
    <property type="component" value="Unassembled WGS sequence"/>
</dbReference>
<evidence type="ECO:0000259" key="1">
    <source>
        <dbReference type="Pfam" id="PF06114"/>
    </source>
</evidence>
<evidence type="ECO:0000313" key="2">
    <source>
        <dbReference type="EMBL" id="GET43877.1"/>
    </source>
</evidence>
<dbReference type="Gene3D" id="1.10.10.2910">
    <property type="match status" value="1"/>
</dbReference>
<proteinExistence type="predicted"/>
<feature type="domain" description="IrrE N-terminal-like" evidence="1">
    <location>
        <begin position="46"/>
        <end position="171"/>
    </location>
</feature>
<name>A0AAV3XLR6_9CYAN</name>
<organism evidence="2 3">
    <name type="scientific">Microseira wollei NIES-4236</name>
    <dbReference type="NCBI Taxonomy" id="2530354"/>
    <lineage>
        <taxon>Bacteria</taxon>
        <taxon>Bacillati</taxon>
        <taxon>Cyanobacteriota</taxon>
        <taxon>Cyanophyceae</taxon>
        <taxon>Oscillatoriophycideae</taxon>
        <taxon>Aerosakkonematales</taxon>
        <taxon>Aerosakkonemataceae</taxon>
        <taxon>Microseira</taxon>
    </lineage>
</organism>
<reference evidence="2" key="1">
    <citation type="submission" date="2019-10" db="EMBL/GenBank/DDBJ databases">
        <title>Draft genome sequece of Microseira wollei NIES-4236.</title>
        <authorList>
            <person name="Yamaguchi H."/>
            <person name="Suzuki S."/>
            <person name="Kawachi M."/>
        </authorList>
    </citation>
    <scope>NUCLEOTIDE SEQUENCE</scope>
    <source>
        <strain evidence="2">NIES-4236</strain>
    </source>
</reference>